<feature type="domain" description="Stn1 C-terminal" evidence="9">
    <location>
        <begin position="173"/>
        <end position="341"/>
    </location>
</feature>
<dbReference type="PANTHER" id="PTHR13989">
    <property type="entry name" value="REPLICATION PROTEIN A-RELATED"/>
    <property type="match status" value="1"/>
</dbReference>
<evidence type="ECO:0000256" key="6">
    <source>
        <dbReference type="ARBA" id="ARBA00023125"/>
    </source>
</evidence>
<dbReference type="Pfam" id="PF10451">
    <property type="entry name" value="Stn1"/>
    <property type="match status" value="1"/>
</dbReference>
<evidence type="ECO:0000313" key="12">
    <source>
        <dbReference type="Proteomes" id="UP001152795"/>
    </source>
</evidence>
<keyword evidence="12" id="KW-1185">Reference proteome</keyword>
<organism evidence="11 12">
    <name type="scientific">Paramuricea clavata</name>
    <name type="common">Red gorgonian</name>
    <name type="synonym">Violescent sea-whip</name>
    <dbReference type="NCBI Taxonomy" id="317549"/>
    <lineage>
        <taxon>Eukaryota</taxon>
        <taxon>Metazoa</taxon>
        <taxon>Cnidaria</taxon>
        <taxon>Anthozoa</taxon>
        <taxon>Octocorallia</taxon>
        <taxon>Malacalcyonacea</taxon>
        <taxon>Plexauridae</taxon>
        <taxon>Paramuricea</taxon>
    </lineage>
</organism>
<evidence type="ECO:0000256" key="8">
    <source>
        <dbReference type="ARBA" id="ARBA00030039"/>
    </source>
</evidence>
<dbReference type="GO" id="GO:0003677">
    <property type="term" value="F:DNA binding"/>
    <property type="evidence" value="ECO:0007669"/>
    <property type="project" value="UniProtKB-KW"/>
</dbReference>
<dbReference type="SUPFAM" id="SSF50249">
    <property type="entry name" value="Nucleic acid-binding proteins"/>
    <property type="match status" value="1"/>
</dbReference>
<accession>A0A6S7J3X3</accession>
<evidence type="ECO:0000256" key="7">
    <source>
        <dbReference type="ARBA" id="ARBA00023242"/>
    </source>
</evidence>
<keyword evidence="4" id="KW-0158">Chromosome</keyword>
<keyword evidence="5" id="KW-0779">Telomere</keyword>
<keyword evidence="6" id="KW-0238">DNA-binding</keyword>
<evidence type="ECO:0000256" key="1">
    <source>
        <dbReference type="ARBA" id="ARBA00004123"/>
    </source>
</evidence>
<dbReference type="Gene3D" id="2.40.50.140">
    <property type="entry name" value="Nucleic acid-binding proteins"/>
    <property type="match status" value="1"/>
</dbReference>
<dbReference type="Gene3D" id="1.10.10.10">
    <property type="entry name" value="Winged helix-like DNA-binding domain superfamily/Winged helix DNA-binding domain"/>
    <property type="match status" value="1"/>
</dbReference>
<evidence type="ECO:0000313" key="11">
    <source>
        <dbReference type="EMBL" id="CAB4026655.1"/>
    </source>
</evidence>
<feature type="domain" description="CST complex subunit Stn1 N-terminal" evidence="10">
    <location>
        <begin position="42"/>
        <end position="148"/>
    </location>
</feature>
<evidence type="ECO:0000256" key="2">
    <source>
        <dbReference type="ARBA" id="ARBA00004574"/>
    </source>
</evidence>
<sequence length="343" mass="39648">MENALPVKSWGLDPLYWTHVKLFVRDVLQLKNYSGFKGVYAISNHPIAQVLVVGYIVKVDKREKLTTYGVDDGTGCLSCCMWHNQNNDLVEATFGDLVTVMGKISVFREERQITASSFYIETDPNVEVFHWLEVMKLREIYEKPFEVSENPETKTVTKPWLKNELEIEIDRLEESLKSAIAEYLEITDALSFTLDTLCGVNKVMEIMRQLTSKYRERSSDKKVEMKQPLVSNPEVRQVIKQTLRKLDKDGIVYCKPITDYNHREYEFISIKKDLSPRIVNVIKEICHSQGESSCGIALNKIVSNLKSLEKYKNVPRDRVKVGLEHLMNNGDIYETRQGHYRIA</sequence>
<protein>
    <recommendedName>
        <fullName evidence="3">CST complex subunit STN1</fullName>
    </recommendedName>
    <alternativeName>
        <fullName evidence="8">Suppressor of cdc thirteen homolog</fullName>
    </alternativeName>
</protein>
<dbReference type="InterPro" id="IPR018856">
    <property type="entry name" value="Stn1_N"/>
</dbReference>
<reference evidence="11" key="1">
    <citation type="submission" date="2020-04" db="EMBL/GenBank/DDBJ databases">
        <authorList>
            <person name="Alioto T."/>
            <person name="Alioto T."/>
            <person name="Gomez Garrido J."/>
        </authorList>
    </citation>
    <scope>NUCLEOTIDE SEQUENCE</scope>
    <source>
        <strain evidence="11">A484AB</strain>
    </source>
</reference>
<evidence type="ECO:0000259" key="10">
    <source>
        <dbReference type="Pfam" id="PF10451"/>
    </source>
</evidence>
<dbReference type="Proteomes" id="UP001152795">
    <property type="component" value="Unassembled WGS sequence"/>
</dbReference>
<dbReference type="AlphaFoldDB" id="A0A6S7J3X3"/>
<dbReference type="PANTHER" id="PTHR13989:SF33">
    <property type="entry name" value="CST COMPLEX SUBUNIT STN1"/>
    <property type="match status" value="1"/>
</dbReference>
<dbReference type="InterPro" id="IPR042082">
    <property type="entry name" value="CST_Stn1_wHTH1_sf"/>
</dbReference>
<keyword evidence="7" id="KW-0539">Nucleus</keyword>
<evidence type="ECO:0000259" key="9">
    <source>
        <dbReference type="Pfam" id="PF09170"/>
    </source>
</evidence>
<dbReference type="InterPro" id="IPR015253">
    <property type="entry name" value="CST_STN1_C"/>
</dbReference>
<comment type="subcellular location">
    <subcellularLocation>
        <location evidence="2">Chromosome</location>
        <location evidence="2">Telomere</location>
    </subcellularLocation>
    <subcellularLocation>
        <location evidence="1">Nucleus</location>
    </subcellularLocation>
</comment>
<dbReference type="InterPro" id="IPR012340">
    <property type="entry name" value="NA-bd_OB-fold"/>
</dbReference>
<evidence type="ECO:0000256" key="5">
    <source>
        <dbReference type="ARBA" id="ARBA00022895"/>
    </source>
</evidence>
<name>A0A6S7J3X3_PARCT</name>
<dbReference type="GO" id="GO:0005634">
    <property type="term" value="C:nucleus"/>
    <property type="evidence" value="ECO:0007669"/>
    <property type="project" value="UniProtKB-SubCell"/>
</dbReference>
<dbReference type="GO" id="GO:0000781">
    <property type="term" value="C:chromosome, telomeric region"/>
    <property type="evidence" value="ECO:0007669"/>
    <property type="project" value="UniProtKB-SubCell"/>
</dbReference>
<evidence type="ECO:0000256" key="3">
    <source>
        <dbReference type="ARBA" id="ARBA00017411"/>
    </source>
</evidence>
<dbReference type="Gene3D" id="1.10.10.980">
    <property type="entry name" value="CST, Suppressor of Cdc13 homolog, complex subunit STN1, N-terminal domain"/>
    <property type="match status" value="1"/>
</dbReference>
<proteinExistence type="predicted"/>
<dbReference type="EMBL" id="CACRXK020014328">
    <property type="protein sequence ID" value="CAB4026655.1"/>
    <property type="molecule type" value="Genomic_DNA"/>
</dbReference>
<evidence type="ECO:0000256" key="4">
    <source>
        <dbReference type="ARBA" id="ARBA00022454"/>
    </source>
</evidence>
<dbReference type="InterPro" id="IPR036388">
    <property type="entry name" value="WH-like_DNA-bd_sf"/>
</dbReference>
<gene>
    <name evidence="11" type="ORF">PACLA_8A027000</name>
</gene>
<comment type="caution">
    <text evidence="11">The sequence shown here is derived from an EMBL/GenBank/DDBJ whole genome shotgun (WGS) entry which is preliminary data.</text>
</comment>
<dbReference type="Pfam" id="PF09170">
    <property type="entry name" value="STN1_2"/>
    <property type="match status" value="1"/>
</dbReference>
<dbReference type="InterPro" id="IPR040260">
    <property type="entry name" value="RFA2-like"/>
</dbReference>
<dbReference type="OrthoDB" id="77828at2759"/>